<dbReference type="RefSeq" id="WP_196102194.1">
    <property type="nucleotide sequence ID" value="NZ_CP064942.1"/>
</dbReference>
<dbReference type="Pfam" id="PF11716">
    <property type="entry name" value="MDMPI_N"/>
    <property type="match status" value="1"/>
</dbReference>
<dbReference type="InterPro" id="IPR034660">
    <property type="entry name" value="DinB/YfiT-like"/>
</dbReference>
<proteinExistence type="predicted"/>
<evidence type="ECO:0000313" key="2">
    <source>
        <dbReference type="EMBL" id="QPH52983.1"/>
    </source>
</evidence>
<dbReference type="Proteomes" id="UP000594800">
    <property type="component" value="Chromosome"/>
</dbReference>
<dbReference type="AlphaFoldDB" id="A0A7S9QBA4"/>
<keyword evidence="2" id="KW-0413">Isomerase</keyword>
<reference evidence="2 3" key="1">
    <citation type="submission" date="2020-11" db="EMBL/GenBank/DDBJ databases">
        <title>Description of Pontivivens ytuae sp. nov. isolated from deep sea sediment of Mariana Trench.</title>
        <authorList>
            <person name="Wang Z."/>
            <person name="Sun Q.-L."/>
            <person name="Xu X.-D."/>
            <person name="Tang Y.-Z."/>
            <person name="Zhang J."/>
        </authorList>
    </citation>
    <scope>NUCLEOTIDE SEQUENCE [LARGE SCALE GENOMIC DNA]</scope>
    <source>
        <strain evidence="2 3">MT2928</strain>
    </source>
</reference>
<dbReference type="EMBL" id="CP064942">
    <property type="protein sequence ID" value="QPH52983.1"/>
    <property type="molecule type" value="Genomic_DNA"/>
</dbReference>
<evidence type="ECO:0000259" key="1">
    <source>
        <dbReference type="Pfam" id="PF11716"/>
    </source>
</evidence>
<dbReference type="InterPro" id="IPR017517">
    <property type="entry name" value="Maleyloyr_isom"/>
</dbReference>
<sequence>MQQAIDFLEEARALHRVIAARPVAFLATPTLFKGWTVEEIVRHLHVWDGLADLARTDEEAFLATIPKAGAAVMGGNTRVTELELVPATGRALVAAWQARYERMGAEWAAEDPKRRLKWAGPSMSVRSSMTARIMEVWSHGQAIYDVAGLDRKPTPRLWNVVMLGINTFGWTHQVRDWPVPETMPLVRLTIGDEVKEWGDAAAGRIEGEAEHFAQVVTQTRNVADTALVVEGEVAQRWMENAQCFAGPPHPPPAPGSRHSV</sequence>
<feature type="domain" description="Mycothiol-dependent maleylpyruvate isomerase metal-binding" evidence="1">
    <location>
        <begin position="9"/>
        <end position="143"/>
    </location>
</feature>
<evidence type="ECO:0000313" key="3">
    <source>
        <dbReference type="Proteomes" id="UP000594800"/>
    </source>
</evidence>
<dbReference type="Gene3D" id="1.20.120.450">
    <property type="entry name" value="dinb family like domain"/>
    <property type="match status" value="1"/>
</dbReference>
<accession>A0A7S9QBA4</accession>
<keyword evidence="3" id="KW-1185">Reference proteome</keyword>
<dbReference type="KEGG" id="poz:I0K15_14370"/>
<protein>
    <submittedName>
        <fullName evidence="2">Maleylpyruvate isomerase family mycothiol-dependent enzyme</fullName>
    </submittedName>
</protein>
<dbReference type="NCBIfam" id="TIGR03083">
    <property type="entry name" value="maleylpyruvate isomerase family mycothiol-dependent enzyme"/>
    <property type="match status" value="1"/>
</dbReference>
<dbReference type="SUPFAM" id="SSF109854">
    <property type="entry name" value="DinB/YfiT-like putative metalloenzymes"/>
    <property type="match status" value="1"/>
</dbReference>
<dbReference type="GO" id="GO:0016853">
    <property type="term" value="F:isomerase activity"/>
    <property type="evidence" value="ECO:0007669"/>
    <property type="project" value="UniProtKB-KW"/>
</dbReference>
<dbReference type="GO" id="GO:0046872">
    <property type="term" value="F:metal ion binding"/>
    <property type="evidence" value="ECO:0007669"/>
    <property type="project" value="InterPro"/>
</dbReference>
<dbReference type="InterPro" id="IPR024344">
    <property type="entry name" value="MDMPI_metal-binding"/>
</dbReference>
<name>A0A7S9QBA4_9RHOB</name>
<organism evidence="2 3">
    <name type="scientific">Pontivivens ytuae</name>
    <dbReference type="NCBI Taxonomy" id="2789856"/>
    <lineage>
        <taxon>Bacteria</taxon>
        <taxon>Pseudomonadati</taxon>
        <taxon>Pseudomonadota</taxon>
        <taxon>Alphaproteobacteria</taxon>
        <taxon>Rhodobacterales</taxon>
        <taxon>Paracoccaceae</taxon>
        <taxon>Pontivivens</taxon>
    </lineage>
</organism>
<keyword evidence="2" id="KW-0670">Pyruvate</keyword>
<gene>
    <name evidence="2" type="ORF">I0K15_14370</name>
</gene>